<evidence type="ECO:0000259" key="2">
    <source>
        <dbReference type="Pfam" id="PF01337"/>
    </source>
</evidence>
<keyword evidence="4" id="KW-1185">Reference proteome</keyword>
<gene>
    <name evidence="3" type="ORF">ICL16_16105</name>
</gene>
<dbReference type="SUPFAM" id="SSF52038">
    <property type="entry name" value="Barstar-related"/>
    <property type="match status" value="1"/>
</dbReference>
<comment type="similarity">
    <text evidence="1">Belongs to the barstar family.</text>
</comment>
<dbReference type="AlphaFoldDB" id="A0A8J6XD16"/>
<accession>A0A8J6XD16</accession>
<dbReference type="RefSeq" id="WP_190829489.1">
    <property type="nucleotide sequence ID" value="NZ_CAWPPI010000054.1"/>
</dbReference>
<comment type="caution">
    <text evidence="3">The sequence shown here is derived from an EMBL/GenBank/DDBJ whole genome shotgun (WGS) entry which is preliminary data.</text>
</comment>
<dbReference type="Proteomes" id="UP000629098">
    <property type="component" value="Unassembled WGS sequence"/>
</dbReference>
<dbReference type="InterPro" id="IPR035905">
    <property type="entry name" value="Barstar-like_sf"/>
</dbReference>
<reference evidence="3" key="1">
    <citation type="submission" date="2020-09" db="EMBL/GenBank/DDBJ databases">
        <title>Iningainema tapete sp. nov. (Scytonemataceae, Cyanobacteria) from greenhouses in central Florida (USA) produces two types of nodularin with biosynthetic potential for microcystin-LR and anabaenopeptins.</title>
        <authorList>
            <person name="Berthold D.E."/>
            <person name="Lefler F.W."/>
            <person name="Huang I.-S."/>
            <person name="Abdulla H."/>
            <person name="Zimba P.V."/>
            <person name="Laughinghouse H.D. IV."/>
        </authorList>
    </citation>
    <scope>NUCLEOTIDE SEQUENCE</scope>
    <source>
        <strain evidence="3">BLCCT55</strain>
    </source>
</reference>
<dbReference type="InterPro" id="IPR000468">
    <property type="entry name" value="Barstar"/>
</dbReference>
<dbReference type="Gene3D" id="3.30.370.10">
    <property type="entry name" value="Barstar-like"/>
    <property type="match status" value="1"/>
</dbReference>
<name>A0A8J6XD16_9CYAN</name>
<organism evidence="3 4">
    <name type="scientific">Iningainema tapete BLCC-T55</name>
    <dbReference type="NCBI Taxonomy" id="2748662"/>
    <lineage>
        <taxon>Bacteria</taxon>
        <taxon>Bacillati</taxon>
        <taxon>Cyanobacteriota</taxon>
        <taxon>Cyanophyceae</taxon>
        <taxon>Nostocales</taxon>
        <taxon>Scytonemataceae</taxon>
        <taxon>Iningainema tapete</taxon>
    </lineage>
</organism>
<dbReference type="EMBL" id="JACXAE010000054">
    <property type="protein sequence ID" value="MBD2773555.1"/>
    <property type="molecule type" value="Genomic_DNA"/>
</dbReference>
<evidence type="ECO:0000313" key="3">
    <source>
        <dbReference type="EMBL" id="MBD2773555.1"/>
    </source>
</evidence>
<proteinExistence type="inferred from homology"/>
<evidence type="ECO:0000256" key="1">
    <source>
        <dbReference type="ARBA" id="ARBA00006845"/>
    </source>
</evidence>
<protein>
    <submittedName>
        <fullName evidence="3">Barstar family protein</fullName>
    </submittedName>
</protein>
<feature type="domain" description="Barstar (barnase inhibitor)" evidence="2">
    <location>
        <begin position="5"/>
        <end position="99"/>
    </location>
</feature>
<evidence type="ECO:0000313" key="4">
    <source>
        <dbReference type="Proteomes" id="UP000629098"/>
    </source>
</evidence>
<sequence length="101" mass="11873">MQDIQVFYLDGREILSKETFFKKAAEVMNFPAYFGANWDAFDECITDLTWCPAQRYLILYDYSNVFALADPTEWQIAVDILHSAEEYWVTTNRPVDVFLLN</sequence>
<dbReference type="Pfam" id="PF01337">
    <property type="entry name" value="Barstar"/>
    <property type="match status" value="1"/>
</dbReference>